<dbReference type="EMBL" id="VICD02000347">
    <property type="protein sequence ID" value="KAB8161368.1"/>
    <property type="molecule type" value="Genomic_DNA"/>
</dbReference>
<evidence type="ECO:0000256" key="5">
    <source>
        <dbReference type="ARBA" id="ARBA00023237"/>
    </source>
</evidence>
<evidence type="ECO:0000256" key="1">
    <source>
        <dbReference type="ARBA" id="ARBA00004442"/>
    </source>
</evidence>
<evidence type="ECO:0000313" key="6">
    <source>
        <dbReference type="EMBL" id="KAB8161368.1"/>
    </source>
</evidence>
<keyword evidence="2" id="KW-1134">Transmembrane beta strand</keyword>
<dbReference type="SUPFAM" id="SSF56954">
    <property type="entry name" value="Outer membrane efflux proteins (OEP)"/>
    <property type="match status" value="1"/>
</dbReference>
<protein>
    <submittedName>
        <fullName evidence="6">Transporter</fullName>
    </submittedName>
</protein>
<evidence type="ECO:0000256" key="2">
    <source>
        <dbReference type="ARBA" id="ARBA00022452"/>
    </source>
</evidence>
<evidence type="ECO:0000313" key="7">
    <source>
        <dbReference type="Proteomes" id="UP000320431"/>
    </source>
</evidence>
<comment type="caution">
    <text evidence="6">The sequence shown here is derived from an EMBL/GenBank/DDBJ whole genome shotgun (WGS) entry which is preliminary data.</text>
</comment>
<keyword evidence="5" id="KW-0998">Cell outer membrane</keyword>
<dbReference type="GO" id="GO:0015562">
    <property type="term" value="F:efflux transmembrane transporter activity"/>
    <property type="evidence" value="ECO:0007669"/>
    <property type="project" value="InterPro"/>
</dbReference>
<keyword evidence="4" id="KW-0472">Membrane</keyword>
<reference evidence="6 7" key="1">
    <citation type="submission" date="2019-10" db="EMBL/GenBank/DDBJ databases">
        <title>Lysobacter alkalisoli sp. nov., isolated from saline-alkaline soil.</title>
        <authorList>
            <person name="Sun J.-Q."/>
        </authorList>
    </citation>
    <scope>NUCLEOTIDE SEQUENCE [LARGE SCALE GENOMIC DNA]</scope>
    <source>
        <strain evidence="6 7">KCTC 42381</strain>
    </source>
</reference>
<accession>A0A507ZP41</accession>
<dbReference type="InterPro" id="IPR051906">
    <property type="entry name" value="TolC-like"/>
</dbReference>
<evidence type="ECO:0000256" key="3">
    <source>
        <dbReference type="ARBA" id="ARBA00022692"/>
    </source>
</evidence>
<dbReference type="Gene3D" id="1.20.1600.10">
    <property type="entry name" value="Outer membrane efflux proteins (OEP)"/>
    <property type="match status" value="1"/>
</dbReference>
<dbReference type="GO" id="GO:1990281">
    <property type="term" value="C:efflux pump complex"/>
    <property type="evidence" value="ECO:0007669"/>
    <property type="project" value="TreeGrafter"/>
</dbReference>
<dbReference type="PANTHER" id="PTHR30026">
    <property type="entry name" value="OUTER MEMBRANE PROTEIN TOLC"/>
    <property type="match status" value="1"/>
</dbReference>
<dbReference type="GO" id="GO:0015288">
    <property type="term" value="F:porin activity"/>
    <property type="evidence" value="ECO:0007669"/>
    <property type="project" value="TreeGrafter"/>
</dbReference>
<proteinExistence type="predicted"/>
<dbReference type="GO" id="GO:0009279">
    <property type="term" value="C:cell outer membrane"/>
    <property type="evidence" value="ECO:0007669"/>
    <property type="project" value="UniProtKB-SubCell"/>
</dbReference>
<organism evidence="6 7">
    <name type="scientific">Marilutibacter maris</name>
    <dbReference type="NCBI Taxonomy" id="1605891"/>
    <lineage>
        <taxon>Bacteria</taxon>
        <taxon>Pseudomonadati</taxon>
        <taxon>Pseudomonadota</taxon>
        <taxon>Gammaproteobacteria</taxon>
        <taxon>Lysobacterales</taxon>
        <taxon>Lysobacteraceae</taxon>
        <taxon>Marilutibacter</taxon>
    </lineage>
</organism>
<name>A0A507ZP41_9GAMM</name>
<dbReference type="AlphaFoldDB" id="A0A507ZP41"/>
<gene>
    <name evidence="6" type="ORF">FKV24_018970</name>
</gene>
<sequence length="436" mass="47332">MLVLAFALVPAASIASAITYEDALRNAVERAPSIQARQSRIQARQARAARAAALPDPELKLGISNLPVTGADAFDTGADMMTMKQIGLMQAFPARAKRRARQAVAERLLDQARALSLAERLEVRRASAQAWIELWAAQHEVAALQALREPADVAVRAAKARTAGGSGMVSDALAAQAGALDLENRIDAAQARLEAARAGLARWLDEAPEALRAEGKPPSADTLPVAPAALLASIDRHGALLPWRAREAVAAAEVDAAIAGKRPDWSLGFSYGQRERTPAGLPRSDMLMVEFAIDLPLFTGNRQERDIAASRAELDAAGAERDDARRLQAERLQRHLALWQGLKRRLARIEDASLPLARDRSRTALAAYAAGGGLQPWLDARRDEVELLIEHARRRGELGRVWADLAYLLPENQLPENQLLEIQNPDNQPPEQEPLP</sequence>
<comment type="subcellular location">
    <subcellularLocation>
        <location evidence="1">Cell outer membrane</location>
    </subcellularLocation>
</comment>
<dbReference type="PANTHER" id="PTHR30026:SF20">
    <property type="entry name" value="OUTER MEMBRANE PROTEIN TOLC"/>
    <property type="match status" value="1"/>
</dbReference>
<evidence type="ECO:0000256" key="4">
    <source>
        <dbReference type="ARBA" id="ARBA00023136"/>
    </source>
</evidence>
<keyword evidence="3" id="KW-0812">Transmembrane</keyword>
<dbReference type="Proteomes" id="UP000320431">
    <property type="component" value="Unassembled WGS sequence"/>
</dbReference>